<evidence type="ECO:0000313" key="6">
    <source>
        <dbReference type="EMBL" id="KAG1796306.1"/>
    </source>
</evidence>
<accession>A0A9P7AW90</accession>
<keyword evidence="2 4" id="KW-0863">Zinc-finger</keyword>
<dbReference type="GeneID" id="64596375"/>
<feature type="domain" description="MYND-type" evidence="5">
    <location>
        <begin position="436"/>
        <end position="477"/>
    </location>
</feature>
<evidence type="ECO:0000256" key="2">
    <source>
        <dbReference type="ARBA" id="ARBA00022771"/>
    </source>
</evidence>
<sequence>MCRVLNRSVADFKKLCNRLPDCSTSELYILQPVFYVYLDTDRIPAQSTPAATTDIELVYQSLLAIVATLHTDGSGIDSDSAGSEKHHLISAWNRVVPWLVFFHDQFIMCRANYRPVDKMAAIRLVTSLLFHVSAIEGDPTEISVLSTPVLYRPIAELWLLAVNTKDRDVVCLSSQAGARTTSFRIFGTFVISECICDKSFLAILAEVSGGVDAVASAALKYVKNIRSMAKDPNIASNTFKLRMVVSMFSCCVAIILSTSMHDAAMREAYILRQSVKEVFSALRVLQSLPPGRGSMTGTLRSTIPYLRLLLENADDPVSVIHQALCAHAVETMVHISPSEHLSVEMVGPGKPHMANEAFLKILIDYTLHDKILSYVSEHVDTWSDDLGPIVRQNKHLWDVWSEVEQKIRSYGILRSRAEMIVWPSLSKKGWVLQNHQCHCGSTAEDIRLRQCAGCQVVRYCSKRCQRNSWYSHHRVSCEFLKAAVGSSIPHHVKRSLRLLAALEVGHKQRKWDNILRLVVAARYEYPEDRERLVVELALDKNEESVRPLRNYLFLFDGLSENEVVDRLSSWPDSRGQLQGLFLCSVITIHDRYAARQILFSPCIALDMEIVPQTFSGNVQDV</sequence>
<evidence type="ECO:0000313" key="7">
    <source>
        <dbReference type="Proteomes" id="UP000719766"/>
    </source>
</evidence>
<comment type="caution">
    <text evidence="6">The sequence shown here is derived from an EMBL/GenBank/DDBJ whole genome shotgun (WGS) entry which is preliminary data.</text>
</comment>
<dbReference type="PROSITE" id="PS50865">
    <property type="entry name" value="ZF_MYND_2"/>
    <property type="match status" value="1"/>
</dbReference>
<dbReference type="OrthoDB" id="341421at2759"/>
<dbReference type="RefSeq" id="XP_041161822.1">
    <property type="nucleotide sequence ID" value="XM_041302611.1"/>
</dbReference>
<dbReference type="AlphaFoldDB" id="A0A9P7AW90"/>
<dbReference type="InterPro" id="IPR002893">
    <property type="entry name" value="Znf_MYND"/>
</dbReference>
<keyword evidence="1" id="KW-0479">Metal-binding</keyword>
<evidence type="ECO:0000259" key="5">
    <source>
        <dbReference type="PROSITE" id="PS50865"/>
    </source>
</evidence>
<protein>
    <recommendedName>
        <fullName evidence="5">MYND-type domain-containing protein</fullName>
    </recommendedName>
</protein>
<keyword evidence="3" id="KW-0862">Zinc</keyword>
<dbReference type="Gene3D" id="6.10.140.2220">
    <property type="match status" value="1"/>
</dbReference>
<dbReference type="Proteomes" id="UP000719766">
    <property type="component" value="Unassembled WGS sequence"/>
</dbReference>
<dbReference type="EMBL" id="JABBWE010000019">
    <property type="protein sequence ID" value="KAG1796306.1"/>
    <property type="molecule type" value="Genomic_DNA"/>
</dbReference>
<name>A0A9P7AW90_9AGAM</name>
<proteinExistence type="predicted"/>
<organism evidence="6 7">
    <name type="scientific">Suillus plorans</name>
    <dbReference type="NCBI Taxonomy" id="116603"/>
    <lineage>
        <taxon>Eukaryota</taxon>
        <taxon>Fungi</taxon>
        <taxon>Dikarya</taxon>
        <taxon>Basidiomycota</taxon>
        <taxon>Agaricomycotina</taxon>
        <taxon>Agaricomycetes</taxon>
        <taxon>Agaricomycetidae</taxon>
        <taxon>Boletales</taxon>
        <taxon>Suillineae</taxon>
        <taxon>Suillaceae</taxon>
        <taxon>Suillus</taxon>
    </lineage>
</organism>
<reference evidence="6" key="1">
    <citation type="journal article" date="2020" name="New Phytol.">
        <title>Comparative genomics reveals dynamic genome evolution in host specialist ectomycorrhizal fungi.</title>
        <authorList>
            <person name="Lofgren L.A."/>
            <person name="Nguyen N.H."/>
            <person name="Vilgalys R."/>
            <person name="Ruytinx J."/>
            <person name="Liao H.L."/>
            <person name="Branco S."/>
            <person name="Kuo A."/>
            <person name="LaButti K."/>
            <person name="Lipzen A."/>
            <person name="Andreopoulos W."/>
            <person name="Pangilinan J."/>
            <person name="Riley R."/>
            <person name="Hundley H."/>
            <person name="Na H."/>
            <person name="Barry K."/>
            <person name="Grigoriev I.V."/>
            <person name="Stajich J.E."/>
            <person name="Kennedy P.G."/>
        </authorList>
    </citation>
    <scope>NUCLEOTIDE SEQUENCE</scope>
    <source>
        <strain evidence="6">S12</strain>
    </source>
</reference>
<gene>
    <name evidence="6" type="ORF">HD556DRAFT_1360530</name>
</gene>
<dbReference type="SUPFAM" id="SSF144232">
    <property type="entry name" value="HIT/MYND zinc finger-like"/>
    <property type="match status" value="1"/>
</dbReference>
<evidence type="ECO:0000256" key="3">
    <source>
        <dbReference type="ARBA" id="ARBA00022833"/>
    </source>
</evidence>
<evidence type="ECO:0000256" key="1">
    <source>
        <dbReference type="ARBA" id="ARBA00022723"/>
    </source>
</evidence>
<dbReference type="Pfam" id="PF01753">
    <property type="entry name" value="zf-MYND"/>
    <property type="match status" value="1"/>
</dbReference>
<dbReference type="GO" id="GO:0008270">
    <property type="term" value="F:zinc ion binding"/>
    <property type="evidence" value="ECO:0007669"/>
    <property type="project" value="UniProtKB-KW"/>
</dbReference>
<evidence type="ECO:0000256" key="4">
    <source>
        <dbReference type="PROSITE-ProRule" id="PRU00134"/>
    </source>
</evidence>
<keyword evidence="7" id="KW-1185">Reference proteome</keyword>